<evidence type="ECO:0000313" key="4">
    <source>
        <dbReference type="EMBL" id="KAK9787499.1"/>
    </source>
</evidence>
<keyword evidence="1" id="KW-0677">Repeat</keyword>
<keyword evidence="2 3" id="KW-0040">ANK repeat</keyword>
<dbReference type="InterPro" id="IPR002110">
    <property type="entry name" value="Ankyrin_rpt"/>
</dbReference>
<feature type="repeat" description="ANK" evidence="3">
    <location>
        <begin position="69"/>
        <end position="101"/>
    </location>
</feature>
<evidence type="ECO:0000256" key="2">
    <source>
        <dbReference type="ARBA" id="ARBA00023043"/>
    </source>
</evidence>
<dbReference type="EMBL" id="JALJOQ010000247">
    <property type="protein sequence ID" value="KAK9787499.1"/>
    <property type="molecule type" value="Genomic_DNA"/>
</dbReference>
<dbReference type="InterPro" id="IPR050776">
    <property type="entry name" value="Ank_Repeat/CDKN_Inhibitor"/>
</dbReference>
<dbReference type="PANTHER" id="PTHR24201">
    <property type="entry name" value="ANK_REP_REGION DOMAIN-CONTAINING PROTEIN"/>
    <property type="match status" value="1"/>
</dbReference>
<dbReference type="PROSITE" id="PS50088">
    <property type="entry name" value="ANK_REPEAT"/>
    <property type="match status" value="1"/>
</dbReference>
<keyword evidence="5" id="KW-1185">Reference proteome</keyword>
<dbReference type="Pfam" id="PF12796">
    <property type="entry name" value="Ank_2"/>
    <property type="match status" value="1"/>
</dbReference>
<proteinExistence type="predicted"/>
<evidence type="ECO:0000256" key="3">
    <source>
        <dbReference type="PROSITE-ProRule" id="PRU00023"/>
    </source>
</evidence>
<dbReference type="Gene3D" id="1.25.40.20">
    <property type="entry name" value="Ankyrin repeat-containing domain"/>
    <property type="match status" value="1"/>
</dbReference>
<evidence type="ECO:0000313" key="5">
    <source>
        <dbReference type="Proteomes" id="UP001465755"/>
    </source>
</evidence>
<dbReference type="SMART" id="SM00248">
    <property type="entry name" value="ANK"/>
    <property type="match status" value="4"/>
</dbReference>
<protein>
    <submittedName>
        <fullName evidence="4">Uncharacterized protein</fullName>
    </submittedName>
</protein>
<sequence length="193" mass="19945">MPSLATAATLSSTGGTGKRRLATLERGGASDATGGITTLIEAVQNGQAQAVTRLKDRAPGLDVDAHDDCGRTALMWAAEIGSVEMVECLLSFGAKADVKDSRFARTAMHFAARAGHADALKTLCAGLSASQRQALACAPDIYGMSALYLAKQQQGDGGQAALAYLLQCGALLDQPLLKPSKKELEAQQPKAGT</sequence>
<dbReference type="PROSITE" id="PS50297">
    <property type="entry name" value="ANK_REP_REGION"/>
    <property type="match status" value="1"/>
</dbReference>
<evidence type="ECO:0000256" key="1">
    <source>
        <dbReference type="ARBA" id="ARBA00022737"/>
    </source>
</evidence>
<name>A0AAW1NMH9_9CHLO</name>
<dbReference type="Proteomes" id="UP001465755">
    <property type="component" value="Unassembled WGS sequence"/>
</dbReference>
<comment type="caution">
    <text evidence="4">The sequence shown here is derived from an EMBL/GenBank/DDBJ whole genome shotgun (WGS) entry which is preliminary data.</text>
</comment>
<dbReference type="SUPFAM" id="SSF48403">
    <property type="entry name" value="Ankyrin repeat"/>
    <property type="match status" value="1"/>
</dbReference>
<organism evidence="4 5">
    <name type="scientific">Symbiochloris irregularis</name>
    <dbReference type="NCBI Taxonomy" id="706552"/>
    <lineage>
        <taxon>Eukaryota</taxon>
        <taxon>Viridiplantae</taxon>
        <taxon>Chlorophyta</taxon>
        <taxon>core chlorophytes</taxon>
        <taxon>Trebouxiophyceae</taxon>
        <taxon>Trebouxiales</taxon>
        <taxon>Trebouxiaceae</taxon>
        <taxon>Symbiochloris</taxon>
    </lineage>
</organism>
<gene>
    <name evidence="4" type="ORF">WJX73_007820</name>
</gene>
<dbReference type="InterPro" id="IPR036770">
    <property type="entry name" value="Ankyrin_rpt-contain_sf"/>
</dbReference>
<reference evidence="4 5" key="1">
    <citation type="journal article" date="2024" name="Nat. Commun.">
        <title>Phylogenomics reveals the evolutionary origins of lichenization in chlorophyte algae.</title>
        <authorList>
            <person name="Puginier C."/>
            <person name="Libourel C."/>
            <person name="Otte J."/>
            <person name="Skaloud P."/>
            <person name="Haon M."/>
            <person name="Grisel S."/>
            <person name="Petersen M."/>
            <person name="Berrin J.G."/>
            <person name="Delaux P.M."/>
            <person name="Dal Grande F."/>
            <person name="Keller J."/>
        </authorList>
    </citation>
    <scope>NUCLEOTIDE SEQUENCE [LARGE SCALE GENOMIC DNA]</scope>
    <source>
        <strain evidence="4 5">SAG 2036</strain>
    </source>
</reference>
<dbReference type="AlphaFoldDB" id="A0AAW1NMH9"/>
<accession>A0AAW1NMH9</accession>